<name>A0A937FWK3_9BACT</name>
<dbReference type="PANTHER" id="PTHR43648">
    <property type="entry name" value="ELECTRON TRANSFER FLAVOPROTEIN BETA SUBUNIT LYSINE METHYLTRANSFERASE"/>
    <property type="match status" value="1"/>
</dbReference>
<keyword evidence="8" id="KW-1185">Reference proteome</keyword>
<dbReference type="Proteomes" id="UP000614216">
    <property type="component" value="Unassembled WGS sequence"/>
</dbReference>
<evidence type="ECO:0000313" key="8">
    <source>
        <dbReference type="Proteomes" id="UP000614216"/>
    </source>
</evidence>
<dbReference type="NCBIfam" id="NF001785">
    <property type="entry name" value="PRK00517.2-2"/>
    <property type="match status" value="1"/>
</dbReference>
<comment type="similarity">
    <text evidence="1 6">Belongs to the methyltransferase superfamily. PrmA family.</text>
</comment>
<dbReference type="GO" id="GO:0005737">
    <property type="term" value="C:cytoplasm"/>
    <property type="evidence" value="ECO:0007669"/>
    <property type="project" value="UniProtKB-SubCell"/>
</dbReference>
<comment type="catalytic activity">
    <reaction evidence="6">
        <text>L-lysyl-[protein] + 3 S-adenosyl-L-methionine = N(6),N(6),N(6)-trimethyl-L-lysyl-[protein] + 3 S-adenosyl-L-homocysteine + 3 H(+)</text>
        <dbReference type="Rhea" id="RHEA:54192"/>
        <dbReference type="Rhea" id="RHEA-COMP:9752"/>
        <dbReference type="Rhea" id="RHEA-COMP:13826"/>
        <dbReference type="ChEBI" id="CHEBI:15378"/>
        <dbReference type="ChEBI" id="CHEBI:29969"/>
        <dbReference type="ChEBI" id="CHEBI:57856"/>
        <dbReference type="ChEBI" id="CHEBI:59789"/>
        <dbReference type="ChEBI" id="CHEBI:61961"/>
    </reaction>
</comment>
<organism evidence="7 8">
    <name type="scientific">Fulvivirga marina</name>
    <dbReference type="NCBI Taxonomy" id="2494733"/>
    <lineage>
        <taxon>Bacteria</taxon>
        <taxon>Pseudomonadati</taxon>
        <taxon>Bacteroidota</taxon>
        <taxon>Cytophagia</taxon>
        <taxon>Cytophagales</taxon>
        <taxon>Fulvivirgaceae</taxon>
        <taxon>Fulvivirga</taxon>
    </lineage>
</organism>
<dbReference type="GO" id="GO:0032259">
    <property type="term" value="P:methylation"/>
    <property type="evidence" value="ECO:0007669"/>
    <property type="project" value="UniProtKB-KW"/>
</dbReference>
<feature type="binding site" evidence="6">
    <location>
        <position position="219"/>
    </location>
    <ligand>
        <name>S-adenosyl-L-methionine</name>
        <dbReference type="ChEBI" id="CHEBI:59789"/>
    </ligand>
</feature>
<protein>
    <recommendedName>
        <fullName evidence="6">Ribosomal protein L11 methyltransferase</fullName>
        <shortName evidence="6">L11 Mtase</shortName>
        <ecNumber evidence="6">2.1.1.-</ecNumber>
    </recommendedName>
</protein>
<dbReference type="Gene3D" id="3.40.50.150">
    <property type="entry name" value="Vaccinia Virus protein VP39"/>
    <property type="match status" value="1"/>
</dbReference>
<dbReference type="AlphaFoldDB" id="A0A937FWK3"/>
<dbReference type="GO" id="GO:0005840">
    <property type="term" value="C:ribosome"/>
    <property type="evidence" value="ECO:0007669"/>
    <property type="project" value="UniProtKB-KW"/>
</dbReference>
<keyword evidence="4 6" id="KW-0808">Transferase</keyword>
<feature type="binding site" evidence="6">
    <location>
        <position position="176"/>
    </location>
    <ligand>
        <name>S-adenosyl-L-methionine</name>
        <dbReference type="ChEBI" id="CHEBI:59789"/>
    </ligand>
</feature>
<dbReference type="PIRSF" id="PIRSF000401">
    <property type="entry name" value="RPL11_MTase"/>
    <property type="match status" value="1"/>
</dbReference>
<dbReference type="EC" id="2.1.1.-" evidence="6"/>
<feature type="binding site" evidence="6">
    <location>
        <position position="154"/>
    </location>
    <ligand>
        <name>S-adenosyl-L-methionine</name>
        <dbReference type="ChEBI" id="CHEBI:59789"/>
    </ligand>
</feature>
<dbReference type="InterPro" id="IPR029063">
    <property type="entry name" value="SAM-dependent_MTases_sf"/>
</dbReference>
<dbReference type="Pfam" id="PF06325">
    <property type="entry name" value="PrmA"/>
    <property type="match status" value="1"/>
</dbReference>
<comment type="function">
    <text evidence="6">Methylates ribosomal protein L11.</text>
</comment>
<keyword evidence="7" id="KW-0687">Ribonucleoprotein</keyword>
<comment type="caution">
    <text evidence="7">The sequence shown here is derived from an EMBL/GenBank/DDBJ whole genome shotgun (WGS) entry which is preliminary data.</text>
</comment>
<keyword evidence="3 6" id="KW-0489">Methyltransferase</keyword>
<sequence length="283" mass="32054">MGAEKLPAEFIGVKFSCDEDFAEIIIAELSELGYNSMMETEEGVEGYIEIEKFSEQDVKDLAAKYAELTSISYSIEEVERKNWNEDWEKNYDPIIVEDKCLVRATFHKIDKKYPYEIIITPKMSFGTGHHATTYLMLKNQMELDHKGKRVLDAGCGTAILAIMASKLGAKEVVAYDIDSWSIENAPENVALNQCDNVSVFGGTIESLQLEGKFDIILANINKNVLLDEIKHYQTYLPEGGILILSGFYDSDDQDLENEASKYGFRLLGNSSRNYWSSLVFEKR</sequence>
<dbReference type="SUPFAM" id="SSF53335">
    <property type="entry name" value="S-adenosyl-L-methionine-dependent methyltransferases"/>
    <property type="match status" value="1"/>
</dbReference>
<evidence type="ECO:0000256" key="2">
    <source>
        <dbReference type="ARBA" id="ARBA00022490"/>
    </source>
</evidence>
<evidence type="ECO:0000256" key="3">
    <source>
        <dbReference type="ARBA" id="ARBA00022603"/>
    </source>
</evidence>
<gene>
    <name evidence="6 7" type="primary">prmA</name>
    <name evidence="7" type="ORF">JMN32_14320</name>
</gene>
<accession>A0A937FWK3</accession>
<evidence type="ECO:0000256" key="6">
    <source>
        <dbReference type="HAMAP-Rule" id="MF_00735"/>
    </source>
</evidence>
<reference evidence="7" key="1">
    <citation type="submission" date="2021-01" db="EMBL/GenBank/DDBJ databases">
        <title>Fulvivirga kasyanovii gen. nov., sp nov., a novel member of the phylum Bacteroidetes isolated from seawater in a mussel farm.</title>
        <authorList>
            <person name="Zhao L.-H."/>
            <person name="Wang Z.-J."/>
        </authorList>
    </citation>
    <scope>NUCLEOTIDE SEQUENCE</scope>
    <source>
        <strain evidence="7">29W222</strain>
    </source>
</reference>
<keyword evidence="7" id="KW-0689">Ribosomal protein</keyword>
<dbReference type="HAMAP" id="MF_00735">
    <property type="entry name" value="Methyltr_PrmA"/>
    <property type="match status" value="1"/>
</dbReference>
<comment type="subcellular location">
    <subcellularLocation>
        <location evidence="6">Cytoplasm</location>
    </subcellularLocation>
</comment>
<dbReference type="PANTHER" id="PTHR43648:SF1">
    <property type="entry name" value="ELECTRON TRANSFER FLAVOPROTEIN BETA SUBUNIT LYSINE METHYLTRANSFERASE"/>
    <property type="match status" value="1"/>
</dbReference>
<dbReference type="EMBL" id="JAEUGD010000043">
    <property type="protein sequence ID" value="MBL6447490.1"/>
    <property type="molecule type" value="Genomic_DNA"/>
</dbReference>
<keyword evidence="5 6" id="KW-0949">S-adenosyl-L-methionine</keyword>
<feature type="binding site" evidence="6">
    <location>
        <position position="133"/>
    </location>
    <ligand>
        <name>S-adenosyl-L-methionine</name>
        <dbReference type="ChEBI" id="CHEBI:59789"/>
    </ligand>
</feature>
<dbReference type="InterPro" id="IPR004498">
    <property type="entry name" value="Ribosomal_PrmA_MeTrfase"/>
</dbReference>
<dbReference type="InterPro" id="IPR050078">
    <property type="entry name" value="Ribosomal_L11_MeTrfase_PrmA"/>
</dbReference>
<evidence type="ECO:0000313" key="7">
    <source>
        <dbReference type="EMBL" id="MBL6447490.1"/>
    </source>
</evidence>
<evidence type="ECO:0000256" key="1">
    <source>
        <dbReference type="ARBA" id="ARBA00009741"/>
    </source>
</evidence>
<evidence type="ECO:0000256" key="5">
    <source>
        <dbReference type="ARBA" id="ARBA00022691"/>
    </source>
</evidence>
<proteinExistence type="inferred from homology"/>
<dbReference type="RefSeq" id="WP_202857025.1">
    <property type="nucleotide sequence ID" value="NZ_JAEUGD010000043.1"/>
</dbReference>
<evidence type="ECO:0000256" key="4">
    <source>
        <dbReference type="ARBA" id="ARBA00022679"/>
    </source>
</evidence>
<dbReference type="CDD" id="cd02440">
    <property type="entry name" value="AdoMet_MTases"/>
    <property type="match status" value="1"/>
</dbReference>
<dbReference type="GO" id="GO:0008276">
    <property type="term" value="F:protein methyltransferase activity"/>
    <property type="evidence" value="ECO:0007669"/>
    <property type="project" value="UniProtKB-UniRule"/>
</dbReference>
<keyword evidence="2 6" id="KW-0963">Cytoplasm</keyword>